<accession>A0AA38VNE7</accession>
<reference evidence="2" key="1">
    <citation type="submission" date="2022-07" db="EMBL/GenBank/DDBJ databases">
        <title>Fungi with potential for degradation of polypropylene.</title>
        <authorList>
            <person name="Gostincar C."/>
        </authorList>
    </citation>
    <scope>NUCLEOTIDE SEQUENCE</scope>
    <source>
        <strain evidence="2">EXF-13287</strain>
    </source>
</reference>
<dbReference type="Gene3D" id="3.20.20.80">
    <property type="entry name" value="Glycosidases"/>
    <property type="match status" value="1"/>
</dbReference>
<dbReference type="PANTHER" id="PTHR36183:SF2">
    <property type="entry name" value="BETA-GLUCURONIDASE C-TERMINAL DOMAIN-CONTAINING PROTEIN"/>
    <property type="match status" value="1"/>
</dbReference>
<protein>
    <recommendedName>
        <fullName evidence="1">Beta-glucuronidase C-terminal domain-containing protein</fullName>
    </recommendedName>
</protein>
<dbReference type="Pfam" id="PF16862">
    <property type="entry name" value="Glyco_hydro_79C"/>
    <property type="match status" value="1"/>
</dbReference>
<evidence type="ECO:0000259" key="1">
    <source>
        <dbReference type="Pfam" id="PF16862"/>
    </source>
</evidence>
<keyword evidence="3" id="KW-1185">Reference proteome</keyword>
<feature type="domain" description="Beta-glucuronidase C-terminal" evidence="1">
    <location>
        <begin position="76"/>
        <end position="134"/>
    </location>
</feature>
<dbReference type="Proteomes" id="UP001174691">
    <property type="component" value="Unassembled WGS sequence"/>
</dbReference>
<gene>
    <name evidence="2" type="ORF">NKR19_g7123</name>
</gene>
<evidence type="ECO:0000313" key="3">
    <source>
        <dbReference type="Proteomes" id="UP001174691"/>
    </source>
</evidence>
<dbReference type="EMBL" id="JANBVN010000119">
    <property type="protein sequence ID" value="KAJ9142827.1"/>
    <property type="molecule type" value="Genomic_DNA"/>
</dbReference>
<dbReference type="AlphaFoldDB" id="A0AA38VNE7"/>
<evidence type="ECO:0000313" key="2">
    <source>
        <dbReference type="EMBL" id="KAJ9142827.1"/>
    </source>
</evidence>
<dbReference type="InterPro" id="IPR052974">
    <property type="entry name" value="GH79_Enzymes"/>
</dbReference>
<name>A0AA38VNE7_9PEZI</name>
<comment type="caution">
    <text evidence="2">The sequence shown here is derived from an EMBL/GenBank/DDBJ whole genome shotgun (WGS) entry which is preliminary data.</text>
</comment>
<dbReference type="InterPro" id="IPR031728">
    <property type="entry name" value="GlcAase_C"/>
</dbReference>
<dbReference type="PANTHER" id="PTHR36183">
    <property type="entry name" value="BETA-GLUCURONIDASE"/>
    <property type="match status" value="1"/>
</dbReference>
<sequence length="139" mass="15187">MDFTLYAASTGVIKRLHYHQSNGAPYSAWAPVTSGSNPPTTLPTYYEKLAAAAFLGDTKVTAVEEITFSSSLYQSAYAAYNGARLARIAFLNMKQYNSTSATARPTSTYTYSVDSEQAGTTWVVERLAAPGSNYRQWRG</sequence>
<organism evidence="2 3">
    <name type="scientific">Coniochaeta hoffmannii</name>
    <dbReference type="NCBI Taxonomy" id="91930"/>
    <lineage>
        <taxon>Eukaryota</taxon>
        <taxon>Fungi</taxon>
        <taxon>Dikarya</taxon>
        <taxon>Ascomycota</taxon>
        <taxon>Pezizomycotina</taxon>
        <taxon>Sordariomycetes</taxon>
        <taxon>Sordariomycetidae</taxon>
        <taxon>Coniochaetales</taxon>
        <taxon>Coniochaetaceae</taxon>
        <taxon>Coniochaeta</taxon>
    </lineage>
</organism>
<proteinExistence type="predicted"/>